<dbReference type="Gene3D" id="3.30.70.270">
    <property type="match status" value="1"/>
</dbReference>
<feature type="transmembrane region" description="Helical" evidence="1">
    <location>
        <begin position="191"/>
        <end position="210"/>
    </location>
</feature>
<dbReference type="CDD" id="cd01948">
    <property type="entry name" value="EAL"/>
    <property type="match status" value="1"/>
</dbReference>
<dbReference type="Pfam" id="PF00990">
    <property type="entry name" value="GGDEF"/>
    <property type="match status" value="1"/>
</dbReference>
<feature type="transmembrane region" description="Helical" evidence="1">
    <location>
        <begin position="17"/>
        <end position="36"/>
    </location>
</feature>
<accession>A0A919SKZ2</accession>
<dbReference type="SUPFAM" id="SSF141868">
    <property type="entry name" value="EAL domain-like"/>
    <property type="match status" value="1"/>
</dbReference>
<evidence type="ECO:0000259" key="3">
    <source>
        <dbReference type="PROSITE" id="PS50887"/>
    </source>
</evidence>
<evidence type="ECO:0000259" key="2">
    <source>
        <dbReference type="PROSITE" id="PS50883"/>
    </source>
</evidence>
<protein>
    <recommendedName>
        <fullName evidence="6">Diguanylate cyclase (GGDEF)-like protein</fullName>
    </recommendedName>
</protein>
<feature type="domain" description="EAL" evidence="2">
    <location>
        <begin position="394"/>
        <end position="647"/>
    </location>
</feature>
<dbReference type="RefSeq" id="WP_212991538.1">
    <property type="nucleotide sequence ID" value="NZ_BAABEA010000054.1"/>
</dbReference>
<dbReference type="PANTHER" id="PTHR44757:SF2">
    <property type="entry name" value="BIOFILM ARCHITECTURE MAINTENANCE PROTEIN MBAA"/>
    <property type="match status" value="1"/>
</dbReference>
<dbReference type="InterPro" id="IPR000160">
    <property type="entry name" value="GGDEF_dom"/>
</dbReference>
<dbReference type="SUPFAM" id="SSF55073">
    <property type="entry name" value="Nucleotide cyclase"/>
    <property type="match status" value="1"/>
</dbReference>
<keyword evidence="1" id="KW-0812">Transmembrane</keyword>
<keyword evidence="5" id="KW-1185">Reference proteome</keyword>
<dbReference type="PROSITE" id="PS50887">
    <property type="entry name" value="GGDEF"/>
    <property type="match status" value="1"/>
</dbReference>
<evidence type="ECO:0000313" key="5">
    <source>
        <dbReference type="Proteomes" id="UP000681340"/>
    </source>
</evidence>
<comment type="caution">
    <text evidence="4">The sequence shown here is derived from an EMBL/GenBank/DDBJ whole genome shotgun (WGS) entry which is preliminary data.</text>
</comment>
<dbReference type="Proteomes" id="UP000681340">
    <property type="component" value="Unassembled WGS sequence"/>
</dbReference>
<dbReference type="SMART" id="SM00052">
    <property type="entry name" value="EAL"/>
    <property type="match status" value="1"/>
</dbReference>
<dbReference type="PANTHER" id="PTHR44757">
    <property type="entry name" value="DIGUANYLATE CYCLASE DGCP"/>
    <property type="match status" value="1"/>
</dbReference>
<keyword evidence="1" id="KW-0472">Membrane</keyword>
<reference evidence="4" key="1">
    <citation type="submission" date="2021-03" db="EMBL/GenBank/DDBJ databases">
        <title>Whole genome shotgun sequence of Actinoplanes auranticolor NBRC 12245.</title>
        <authorList>
            <person name="Komaki H."/>
            <person name="Tamura T."/>
        </authorList>
    </citation>
    <scope>NUCLEOTIDE SEQUENCE</scope>
    <source>
        <strain evidence="4">NBRC 12245</strain>
    </source>
</reference>
<dbReference type="InterPro" id="IPR035919">
    <property type="entry name" value="EAL_sf"/>
</dbReference>
<dbReference type="InterPro" id="IPR043128">
    <property type="entry name" value="Rev_trsase/Diguanyl_cyclase"/>
</dbReference>
<feature type="domain" description="GGDEF" evidence="3">
    <location>
        <begin position="254"/>
        <end position="385"/>
    </location>
</feature>
<dbReference type="NCBIfam" id="TIGR00254">
    <property type="entry name" value="GGDEF"/>
    <property type="match status" value="1"/>
</dbReference>
<evidence type="ECO:0008006" key="6">
    <source>
        <dbReference type="Google" id="ProtNLM"/>
    </source>
</evidence>
<gene>
    <name evidence="4" type="ORF">Aau02nite_56140</name>
</gene>
<sequence length="677" mass="71773">MRRSGNGRSTSAGSRVFLAYAVASLVLVGLLGGLLVQGYREDAARQSEDQGRAQAQIIEEMAVAPALDGADLAAGLTTTQRQRLQEATDLAIFHGSVLSMRLRSFAGQVAFSDDGSTAGGIPVSAAAFRAAAAGRTDVAVVADSRRSSGLVIRVLQPVIVGASGQAVGVLELYLPYDAIAAHLRRQMYVTYWRLGSALAALYLVLALIAWSTSRSLRRYASRQEHEALHDALTGLPNRAAFRSRARDSVTADGPGGAVVLVDLNRFKEVNDTLGHHAGDELLKVVASRLSGAVGGTGTVARLGGDEFGLILPALPRDAVLELLETARGELVRETLLDGVALRIEASFGVALYPEHGTDVEELLQHADAAMYQGKRGTADIVLYDRDQVAHPAHWLMVQTELRHALERDELVLHYQPKVRLADDGISGLEALVRWQHPSRGLLSPAEFLPAAEQSGLIEPLTAWVLRRALDDQAGWTALGQQWPVAVNVSARNLEAPGFPRVVAALVAEHGTPSGRLLLEVTETALAGDAATAADAVVELTALGIGVSVDDFGIGFTSLSQLRSVPVAEVKIDRSFVTDLDTDAPNQAIVRSVIALAHGLGLRVTAEGVETPAVSAWLAEAGCDDAQGYLFARPTAWPHLLDLYLNPRGSGRHARAELDAVPVALPAEPDSLSTGGIR</sequence>
<dbReference type="Gene3D" id="3.20.20.450">
    <property type="entry name" value="EAL domain"/>
    <property type="match status" value="1"/>
</dbReference>
<evidence type="ECO:0000256" key="1">
    <source>
        <dbReference type="SAM" id="Phobius"/>
    </source>
</evidence>
<keyword evidence="1" id="KW-1133">Transmembrane helix</keyword>
<dbReference type="InterPro" id="IPR052155">
    <property type="entry name" value="Biofilm_reg_signaling"/>
</dbReference>
<proteinExistence type="predicted"/>
<dbReference type="AlphaFoldDB" id="A0A919SKZ2"/>
<dbReference type="CDD" id="cd01949">
    <property type="entry name" value="GGDEF"/>
    <property type="match status" value="1"/>
</dbReference>
<dbReference type="InterPro" id="IPR001633">
    <property type="entry name" value="EAL_dom"/>
</dbReference>
<organism evidence="4 5">
    <name type="scientific">Actinoplanes auranticolor</name>
    <dbReference type="NCBI Taxonomy" id="47988"/>
    <lineage>
        <taxon>Bacteria</taxon>
        <taxon>Bacillati</taxon>
        <taxon>Actinomycetota</taxon>
        <taxon>Actinomycetes</taxon>
        <taxon>Micromonosporales</taxon>
        <taxon>Micromonosporaceae</taxon>
        <taxon>Actinoplanes</taxon>
    </lineage>
</organism>
<evidence type="ECO:0000313" key="4">
    <source>
        <dbReference type="EMBL" id="GIM73459.1"/>
    </source>
</evidence>
<dbReference type="Pfam" id="PF00563">
    <property type="entry name" value="EAL"/>
    <property type="match status" value="1"/>
</dbReference>
<dbReference type="PROSITE" id="PS50883">
    <property type="entry name" value="EAL"/>
    <property type="match status" value="1"/>
</dbReference>
<dbReference type="EMBL" id="BOQL01000044">
    <property type="protein sequence ID" value="GIM73459.1"/>
    <property type="molecule type" value="Genomic_DNA"/>
</dbReference>
<dbReference type="InterPro" id="IPR029787">
    <property type="entry name" value="Nucleotide_cyclase"/>
</dbReference>
<dbReference type="SMART" id="SM00267">
    <property type="entry name" value="GGDEF"/>
    <property type="match status" value="1"/>
</dbReference>
<name>A0A919SKZ2_9ACTN</name>